<dbReference type="RefSeq" id="XP_017308447.1">
    <property type="nucleotide sequence ID" value="XM_017452958.3"/>
</dbReference>
<dbReference type="InterPro" id="IPR016187">
    <property type="entry name" value="CTDL_fold"/>
</dbReference>
<protein>
    <submittedName>
        <fullName evidence="4 5">Uncharacterized protein LOC108256289 isoform X1</fullName>
    </submittedName>
</protein>
<dbReference type="Gene3D" id="3.10.100.10">
    <property type="entry name" value="Mannose-Binding Protein A, subunit A"/>
    <property type="match status" value="1"/>
</dbReference>
<gene>
    <name evidence="4 5" type="primary">LOC108256289</name>
</gene>
<feature type="chain" id="PRO_5013510175" evidence="1">
    <location>
        <begin position="18"/>
        <end position="562"/>
    </location>
</feature>
<feature type="domain" description="C-type lectin" evidence="2">
    <location>
        <begin position="439"/>
        <end position="550"/>
    </location>
</feature>
<dbReference type="InterPro" id="IPR001304">
    <property type="entry name" value="C-type_lectin-like"/>
</dbReference>
<reference evidence="3" key="1">
    <citation type="journal article" date="2016" name="Nat. Commun.">
        <title>The channel catfish genome sequence provides insights into the evolution of scale formation in teleosts.</title>
        <authorList>
            <person name="Liu Z."/>
            <person name="Liu S."/>
            <person name="Yao J."/>
            <person name="Bao L."/>
            <person name="Zhang J."/>
            <person name="Li Y."/>
            <person name="Jiang C."/>
            <person name="Sun L."/>
            <person name="Wang R."/>
            <person name="Zhang Y."/>
            <person name="Zhou T."/>
            <person name="Zeng Q."/>
            <person name="Fu Q."/>
            <person name="Gao S."/>
            <person name="Li N."/>
            <person name="Koren S."/>
            <person name="Jiang Y."/>
            <person name="Zimin A."/>
            <person name="Xu P."/>
            <person name="Phillippy A.M."/>
            <person name="Geng X."/>
            <person name="Song L."/>
            <person name="Sun F."/>
            <person name="Li C."/>
            <person name="Wang X."/>
            <person name="Chen A."/>
            <person name="Jin Y."/>
            <person name="Yuan Z."/>
            <person name="Yang Y."/>
            <person name="Tan S."/>
            <person name="Peatman E."/>
            <person name="Lu J."/>
            <person name="Qin Z."/>
            <person name="Dunham R."/>
            <person name="Li Z."/>
            <person name="Sonstegard T."/>
            <person name="Feng J."/>
            <person name="Danzmann R.G."/>
            <person name="Schroeder S."/>
            <person name="Scheffler B."/>
            <person name="Duke M.V."/>
            <person name="Ballard L."/>
            <person name="Kucuktas H."/>
            <person name="Kaltenboeck L."/>
            <person name="Liu H."/>
            <person name="Armbruster J."/>
            <person name="Xie Y."/>
            <person name="Kirby M.L."/>
            <person name="Tian Y."/>
            <person name="Flanagan M.E."/>
            <person name="Mu W."/>
            <person name="Waldbieser G.C."/>
        </authorList>
    </citation>
    <scope>NUCLEOTIDE SEQUENCE [LARGE SCALE GENOMIC DNA]</scope>
    <source>
        <strain evidence="3">SDA103</strain>
    </source>
</reference>
<dbReference type="OrthoDB" id="7357196at2759"/>
<proteinExistence type="predicted"/>
<accession>A0A2D0PR15</accession>
<keyword evidence="1" id="KW-0732">Signal</keyword>
<feature type="signal peptide" evidence="1">
    <location>
        <begin position="1"/>
        <end position="17"/>
    </location>
</feature>
<dbReference type="Pfam" id="PF00059">
    <property type="entry name" value="Lectin_C"/>
    <property type="match status" value="1"/>
</dbReference>
<dbReference type="Proteomes" id="UP000221080">
    <property type="component" value="Chromosome 23"/>
</dbReference>
<keyword evidence="3" id="KW-1185">Reference proteome</keyword>
<reference evidence="4 5" key="2">
    <citation type="submission" date="2025-04" db="UniProtKB">
        <authorList>
            <consortium name="RefSeq"/>
        </authorList>
    </citation>
    <scope>IDENTIFICATION</scope>
    <source>
        <tissue evidence="4 5">Blood</tissue>
    </source>
</reference>
<dbReference type="InterPro" id="IPR016186">
    <property type="entry name" value="C-type_lectin-like/link_sf"/>
</dbReference>
<dbReference type="GeneID" id="108256289"/>
<evidence type="ECO:0000256" key="1">
    <source>
        <dbReference type="SAM" id="SignalP"/>
    </source>
</evidence>
<evidence type="ECO:0000313" key="4">
    <source>
        <dbReference type="RefSeq" id="XP_017308446.1"/>
    </source>
</evidence>
<dbReference type="RefSeq" id="XP_017308446.1">
    <property type="nucleotide sequence ID" value="XM_017452957.3"/>
</dbReference>
<dbReference type="PROSITE" id="PS50041">
    <property type="entry name" value="C_TYPE_LECTIN_2"/>
    <property type="match status" value="1"/>
</dbReference>
<dbReference type="SMART" id="SM00034">
    <property type="entry name" value="CLECT"/>
    <property type="match status" value="1"/>
</dbReference>
<dbReference type="CDD" id="cd00037">
    <property type="entry name" value="CLECT"/>
    <property type="match status" value="1"/>
</dbReference>
<dbReference type="KEGG" id="ipu:108256289"/>
<dbReference type="InterPro" id="IPR035234">
    <property type="entry name" value="IgGFc-bd_N"/>
</dbReference>
<evidence type="ECO:0000313" key="3">
    <source>
        <dbReference type="Proteomes" id="UP000221080"/>
    </source>
</evidence>
<dbReference type="Pfam" id="PF17517">
    <property type="entry name" value="IgGFc_binding"/>
    <property type="match status" value="1"/>
</dbReference>
<name>A0A2D0PR15_ICTPU</name>
<sequence>MFPIILIMSILCHAGHAVDYGTDFVTAFPENLAYYFPANLVLSLKITTFVPYTNVQIISNGTVINRSSVSTPKVFVVNIPNLEVNQIGFSFNALRITSNYNITVVSMSSRRDSIQINTVPPTNRLGVEYLVPAPNYNTLALQLNKYNESRFISSTTEPTQFSFSLIIINAENVTNVVTVTQTSPTPGNGDIKLDPFELILLPSNCSYSKVSSSAKVAVIITSPCVDTQNCRCNMVAHQLLPTNLMGTEFFFPSLKDQLPFTFSQLFVTSADSVDLSSGSEKKTVAAGSTDLLPFYPETGSPVLTTTQPAFLSLVNPGLIIDLIPKNMFSGCYLVHTTLQSQSQVLIIVETAKKEELQITSNPTTTSPGSSLSWKDVSGTSYSWALTPPNCKSCVIWHPTSPIAVYILETSPSGVIYGGPAISVNDEPDPNGCVVVPMEFELSNVTMSWREARVQCISNGLALVSPNINYTQNKMAAALNNMNVEGFAWLGLRRNLVTSEWNWQNGANFDFANWDNGQPTGNLCVGIWMEPNGNFTWRSIRCCESMQPLCVRDSVIFNSVDLI</sequence>
<dbReference type="AlphaFoldDB" id="A0A2D0PR15"/>
<dbReference type="SUPFAM" id="SSF56436">
    <property type="entry name" value="C-type lectin-like"/>
    <property type="match status" value="1"/>
</dbReference>
<evidence type="ECO:0000313" key="5">
    <source>
        <dbReference type="RefSeq" id="XP_017308447.1"/>
    </source>
</evidence>
<evidence type="ECO:0000259" key="2">
    <source>
        <dbReference type="PROSITE" id="PS50041"/>
    </source>
</evidence>
<organism evidence="3 5">
    <name type="scientific">Ictalurus punctatus</name>
    <name type="common">Channel catfish</name>
    <name type="synonym">Silurus punctatus</name>
    <dbReference type="NCBI Taxonomy" id="7998"/>
    <lineage>
        <taxon>Eukaryota</taxon>
        <taxon>Metazoa</taxon>
        <taxon>Chordata</taxon>
        <taxon>Craniata</taxon>
        <taxon>Vertebrata</taxon>
        <taxon>Euteleostomi</taxon>
        <taxon>Actinopterygii</taxon>
        <taxon>Neopterygii</taxon>
        <taxon>Teleostei</taxon>
        <taxon>Ostariophysi</taxon>
        <taxon>Siluriformes</taxon>
        <taxon>Ictaluridae</taxon>
        <taxon>Ictalurus</taxon>
    </lineage>
</organism>